<feature type="compositionally biased region" description="Acidic residues" evidence="10">
    <location>
        <begin position="286"/>
        <end position="297"/>
    </location>
</feature>
<keyword evidence="4" id="KW-1133">Transmembrane helix</keyword>
<keyword evidence="6 9" id="KW-1015">Disulfide bond</keyword>
<dbReference type="Proteomes" id="UP001652621">
    <property type="component" value="Unplaced"/>
</dbReference>
<dbReference type="InterPro" id="IPR002172">
    <property type="entry name" value="LDrepeatLR_classA_rpt"/>
</dbReference>
<comment type="subcellular location">
    <subcellularLocation>
        <location evidence="1">Membrane</location>
        <topology evidence="1">Single-pass membrane protein</topology>
    </subcellularLocation>
</comment>
<dbReference type="PROSITE" id="PS01209">
    <property type="entry name" value="LDLRA_1"/>
    <property type="match status" value="1"/>
</dbReference>
<feature type="disulfide bond" evidence="9">
    <location>
        <begin position="555"/>
        <end position="570"/>
    </location>
</feature>
<dbReference type="SUPFAM" id="SSF57424">
    <property type="entry name" value="LDL receptor-like module"/>
    <property type="match status" value="2"/>
</dbReference>
<evidence type="ECO:0000256" key="7">
    <source>
        <dbReference type="ARBA" id="ARBA00023170"/>
    </source>
</evidence>
<feature type="disulfide bond" evidence="9">
    <location>
        <begin position="321"/>
        <end position="339"/>
    </location>
</feature>
<organism evidence="11 12">
    <name type="scientific">Musca domestica</name>
    <name type="common">House fly</name>
    <dbReference type="NCBI Taxonomy" id="7370"/>
    <lineage>
        <taxon>Eukaryota</taxon>
        <taxon>Metazoa</taxon>
        <taxon>Ecdysozoa</taxon>
        <taxon>Arthropoda</taxon>
        <taxon>Hexapoda</taxon>
        <taxon>Insecta</taxon>
        <taxon>Pterygota</taxon>
        <taxon>Neoptera</taxon>
        <taxon>Endopterygota</taxon>
        <taxon>Diptera</taxon>
        <taxon>Brachycera</taxon>
        <taxon>Muscomorpha</taxon>
        <taxon>Muscoidea</taxon>
        <taxon>Muscidae</taxon>
        <taxon>Musca</taxon>
    </lineage>
</organism>
<evidence type="ECO:0000256" key="3">
    <source>
        <dbReference type="ARBA" id="ARBA00022737"/>
    </source>
</evidence>
<dbReference type="PRINTS" id="PR00261">
    <property type="entry name" value="LDLRECEPTOR"/>
</dbReference>
<evidence type="ECO:0000256" key="6">
    <source>
        <dbReference type="ARBA" id="ARBA00023157"/>
    </source>
</evidence>
<feature type="disulfide bond" evidence="9">
    <location>
        <begin position="510"/>
        <end position="525"/>
    </location>
</feature>
<keyword evidence="3" id="KW-0677">Repeat</keyword>
<protein>
    <submittedName>
        <fullName evidence="12">Uncharacterized protein DDB_G0290685-like</fullName>
    </submittedName>
</protein>
<feature type="compositionally biased region" description="Low complexity" evidence="10">
    <location>
        <begin position="246"/>
        <end position="268"/>
    </location>
</feature>
<evidence type="ECO:0000256" key="4">
    <source>
        <dbReference type="ARBA" id="ARBA00022989"/>
    </source>
</evidence>
<feature type="compositionally biased region" description="Basic and acidic residues" evidence="10">
    <location>
        <begin position="124"/>
        <end position="133"/>
    </location>
</feature>
<dbReference type="RefSeq" id="XP_058980294.1">
    <property type="nucleotide sequence ID" value="XM_059124311.1"/>
</dbReference>
<keyword evidence="5" id="KW-0472">Membrane</keyword>
<feature type="compositionally biased region" description="Polar residues" evidence="10">
    <location>
        <begin position="210"/>
        <end position="220"/>
    </location>
</feature>
<keyword evidence="8" id="KW-0325">Glycoprotein</keyword>
<evidence type="ECO:0000256" key="10">
    <source>
        <dbReference type="SAM" id="MobiDB-lite"/>
    </source>
</evidence>
<evidence type="ECO:0000256" key="9">
    <source>
        <dbReference type="PROSITE-ProRule" id="PRU00124"/>
    </source>
</evidence>
<evidence type="ECO:0000313" key="11">
    <source>
        <dbReference type="Proteomes" id="UP001652621"/>
    </source>
</evidence>
<dbReference type="InterPro" id="IPR023415">
    <property type="entry name" value="LDLR_class-A_CS"/>
</dbReference>
<feature type="region of interest" description="Disordered" evidence="10">
    <location>
        <begin position="72"/>
        <end position="303"/>
    </location>
</feature>
<dbReference type="SMART" id="SM00192">
    <property type="entry name" value="LDLa"/>
    <property type="match status" value="3"/>
</dbReference>
<dbReference type="PANTHER" id="PTHR22722">
    <property type="entry name" value="LOW-DENSITY LIPOPROTEIN RECEPTOR-RELATED PROTEIN 2-RELATED"/>
    <property type="match status" value="1"/>
</dbReference>
<dbReference type="Pfam" id="PF00057">
    <property type="entry name" value="Ldl_recept_a"/>
    <property type="match status" value="1"/>
</dbReference>
<reference evidence="12" key="1">
    <citation type="submission" date="2025-08" db="UniProtKB">
        <authorList>
            <consortium name="RefSeq"/>
        </authorList>
    </citation>
    <scope>IDENTIFICATION</scope>
    <source>
        <strain evidence="12">Aabys</strain>
        <tissue evidence="12">Whole body</tissue>
    </source>
</reference>
<dbReference type="CDD" id="cd00112">
    <property type="entry name" value="LDLa"/>
    <property type="match status" value="2"/>
</dbReference>
<feature type="compositionally biased region" description="Basic and acidic residues" evidence="10">
    <location>
        <begin position="273"/>
        <end position="285"/>
    </location>
</feature>
<evidence type="ECO:0000256" key="1">
    <source>
        <dbReference type="ARBA" id="ARBA00004167"/>
    </source>
</evidence>
<evidence type="ECO:0000256" key="2">
    <source>
        <dbReference type="ARBA" id="ARBA00022692"/>
    </source>
</evidence>
<gene>
    <name evidence="12" type="primary">LOC131803207</name>
</gene>
<dbReference type="InterPro" id="IPR036055">
    <property type="entry name" value="LDL_receptor-like_sf"/>
</dbReference>
<feature type="compositionally biased region" description="Polar residues" evidence="10">
    <location>
        <begin position="374"/>
        <end position="387"/>
    </location>
</feature>
<evidence type="ECO:0000313" key="12">
    <source>
        <dbReference type="RefSeq" id="XP_058980294.1"/>
    </source>
</evidence>
<dbReference type="Gene3D" id="4.10.400.10">
    <property type="entry name" value="Low-density Lipoprotein Receptor"/>
    <property type="match status" value="2"/>
</dbReference>
<evidence type="ECO:0000256" key="8">
    <source>
        <dbReference type="ARBA" id="ARBA00023180"/>
    </source>
</evidence>
<keyword evidence="11" id="KW-1185">Reference proteome</keyword>
<dbReference type="InterPro" id="IPR051221">
    <property type="entry name" value="LDLR-related"/>
</dbReference>
<dbReference type="GeneID" id="131803207"/>
<proteinExistence type="predicted"/>
<keyword evidence="2" id="KW-0812">Transmembrane</keyword>
<feature type="compositionally biased region" description="Basic and acidic residues" evidence="10">
    <location>
        <begin position="426"/>
        <end position="439"/>
    </location>
</feature>
<feature type="compositionally biased region" description="Low complexity" evidence="10">
    <location>
        <begin position="135"/>
        <end position="172"/>
    </location>
</feature>
<keyword evidence="7" id="KW-0675">Receptor</keyword>
<feature type="compositionally biased region" description="Acidic residues" evidence="10">
    <location>
        <begin position="406"/>
        <end position="417"/>
    </location>
</feature>
<feature type="compositionally biased region" description="Low complexity" evidence="10">
    <location>
        <begin position="181"/>
        <end position="201"/>
    </location>
</feature>
<evidence type="ECO:0000256" key="5">
    <source>
        <dbReference type="ARBA" id="ARBA00023136"/>
    </source>
</evidence>
<feature type="region of interest" description="Disordered" evidence="10">
    <location>
        <begin position="357"/>
        <end position="472"/>
    </location>
</feature>
<accession>A0ABM3V3D8</accession>
<dbReference type="PROSITE" id="PS50068">
    <property type="entry name" value="LDLRA_2"/>
    <property type="match status" value="3"/>
</dbReference>
<name>A0ABM3V3D8_MUSDO</name>
<sequence>MNAKRTDDYYRMHCTIQMDLPEKFGSFAQRVQHQLTSYRKMADLGMEADDQFYFRRVRDLQNHDFVDVTESGHDAQAHNNGGGAGAGAYDGHDSNNNNNGYYDQGHGYDANNQDNGHGYYDQENAGHGHEDGHTNAYDSTNAYDNDNNNNHGYDDNNNNNGYDVYGNNNAYDPYGHGSTEDNNNNNGYDNNNAYDPNDPYGQGHTEDTNNHNAYDTNSAYDPNDPYAQGHTEDNNNHNAYDPYGHGNTESNTYDNNNNNNGYEDNNNNAYDPYAHDPYAHGNTHEEPEEEDEEETEQEHEAPRPNIMVYDCDQNPDGDFQCANGDVIPCYKRCNNYVDCLDESDEEPDMCKVVLEREEEEIEESTNEDEDNWGSWPNVNKETSTDDSWGTPESHPDAGHHDTHAVEEEEEEKEEEEEHSPTYETIDYDRPIDAERRVEEPVNAGGNVYGGEEDHHHGGAGGLDNNIFESSGDYSPVTETSAVFTPPTGCRGDSTYTCRESNVQICDEHLCDGVEHCPDGEDELNCGSDDEFNYEKVCSANEFMCDQRCLPMEYRCNGYNECNDGSDERDCPEKGKFDFICFHFFILSIIDDILQCVIDKISDAKYCYKLWFVEDNFCIVIE</sequence>
<feature type="compositionally biased region" description="Acidic residues" evidence="10">
    <location>
        <begin position="357"/>
        <end position="371"/>
    </location>
</feature>
<feature type="compositionally biased region" description="Basic and acidic residues" evidence="10">
    <location>
        <begin position="393"/>
        <end position="405"/>
    </location>
</feature>
<comment type="caution">
    <text evidence="9">Lacks conserved residue(s) required for the propagation of feature annotation.</text>
</comment>